<dbReference type="GO" id="GO:0051301">
    <property type="term" value="P:cell division"/>
    <property type="evidence" value="ECO:0007669"/>
    <property type="project" value="InterPro"/>
</dbReference>
<evidence type="ECO:0000313" key="8">
    <source>
        <dbReference type="EMBL" id="KAB7890740.1"/>
    </source>
</evidence>
<evidence type="ECO:0000313" key="10">
    <source>
        <dbReference type="Proteomes" id="UP000472839"/>
    </source>
</evidence>
<dbReference type="GO" id="GO:0008360">
    <property type="term" value="P:regulation of cell shape"/>
    <property type="evidence" value="ECO:0007669"/>
    <property type="project" value="UniProtKB-KW"/>
</dbReference>
<evidence type="ECO:0000313" key="9">
    <source>
        <dbReference type="Proteomes" id="UP000461010"/>
    </source>
</evidence>
<evidence type="ECO:0000256" key="2">
    <source>
        <dbReference type="ARBA" id="ARBA00022692"/>
    </source>
</evidence>
<proteinExistence type="predicted"/>
<comment type="caution">
    <text evidence="7">The sequence shown here is derived from an EMBL/GenBank/DDBJ whole genome shotgun (WGS) entry which is preliminary data.</text>
</comment>
<dbReference type="GO" id="GO:0005886">
    <property type="term" value="C:plasma membrane"/>
    <property type="evidence" value="ECO:0007669"/>
    <property type="project" value="TreeGrafter"/>
</dbReference>
<feature type="transmembrane region" description="Helical" evidence="6">
    <location>
        <begin position="43"/>
        <end position="61"/>
    </location>
</feature>
<feature type="transmembrane region" description="Helical" evidence="6">
    <location>
        <begin position="70"/>
        <end position="88"/>
    </location>
</feature>
<sequence length="368" mass="42398">MRLFDKRIISHFDYLLILFVLPLIYLSYHLISETNEILANKQLIYFTLSFFAFIIVFILPIRKKLRLIPFLYWLGILLLLAVEFWGVTKLGAKRWLPLPILNTTMQPSELIKPIYILMLGYLIHNRPPPKKGYGFNDFAYFSFYILLPFILIAKEPDLGTALVLLLVGYGILFIVGVNWKIWTSIVLVMGISSPFIYTYLIKDYQKKRIKDFISEKPSYHVQQSIIAIGSGGLTGKLSEDATQTQLKFLPIATSDFIFAYFVERYGFLGAIGLIFLYGLLIAHLLTLNYYFKDDYVIRVFASGLGLLLFFNMSVNILMVIGFAPVVGLPLPLFSYGGSSFINFIVIFAILENLLAFRYMDLYNYERKL</sequence>
<dbReference type="EMBL" id="WFKJ01000022">
    <property type="protein sequence ID" value="KAB7890740.1"/>
    <property type="molecule type" value="Genomic_DNA"/>
</dbReference>
<organism evidence="7 10">
    <name type="scientific">Poseidonibacter ostreae</name>
    <dbReference type="NCBI Taxonomy" id="2654171"/>
    <lineage>
        <taxon>Bacteria</taxon>
        <taxon>Pseudomonadati</taxon>
        <taxon>Campylobacterota</taxon>
        <taxon>Epsilonproteobacteria</taxon>
        <taxon>Campylobacterales</taxon>
        <taxon>Arcobacteraceae</taxon>
        <taxon>Poseidonibacter</taxon>
    </lineage>
</organism>
<dbReference type="Proteomes" id="UP000472839">
    <property type="component" value="Unassembled WGS sequence"/>
</dbReference>
<evidence type="ECO:0000313" key="7">
    <source>
        <dbReference type="EMBL" id="KAB7888493.1"/>
    </source>
</evidence>
<evidence type="ECO:0000256" key="1">
    <source>
        <dbReference type="ARBA" id="ARBA00004141"/>
    </source>
</evidence>
<gene>
    <name evidence="8" type="ORF">GBG18_08370</name>
    <name evidence="7" type="ORF">GBG19_08900</name>
</gene>
<feature type="transmembrane region" description="Helical" evidence="6">
    <location>
        <begin position="158"/>
        <end position="175"/>
    </location>
</feature>
<comment type="subcellular location">
    <subcellularLocation>
        <location evidence="1">Membrane</location>
        <topology evidence="1">Multi-pass membrane protein</topology>
    </subcellularLocation>
</comment>
<evidence type="ECO:0000256" key="5">
    <source>
        <dbReference type="ARBA" id="ARBA00023136"/>
    </source>
</evidence>
<dbReference type="Proteomes" id="UP000461010">
    <property type="component" value="Unassembled WGS sequence"/>
</dbReference>
<keyword evidence="4 6" id="KW-1133">Transmembrane helix</keyword>
<dbReference type="InterPro" id="IPR001182">
    <property type="entry name" value="FtsW/RodA"/>
</dbReference>
<evidence type="ECO:0000256" key="3">
    <source>
        <dbReference type="ARBA" id="ARBA00022960"/>
    </source>
</evidence>
<dbReference type="GO" id="GO:0032153">
    <property type="term" value="C:cell division site"/>
    <property type="evidence" value="ECO:0007669"/>
    <property type="project" value="TreeGrafter"/>
</dbReference>
<feature type="transmembrane region" description="Helical" evidence="6">
    <location>
        <begin position="12"/>
        <end position="31"/>
    </location>
</feature>
<protein>
    <submittedName>
        <fullName evidence="7">Rod shape-determining protein RodA</fullName>
    </submittedName>
</protein>
<feature type="transmembrane region" description="Helical" evidence="6">
    <location>
        <begin position="133"/>
        <end position="151"/>
    </location>
</feature>
<keyword evidence="9" id="KW-1185">Reference proteome</keyword>
<evidence type="ECO:0000256" key="4">
    <source>
        <dbReference type="ARBA" id="ARBA00022989"/>
    </source>
</evidence>
<keyword evidence="3" id="KW-0133">Cell shape</keyword>
<feature type="transmembrane region" description="Helical" evidence="6">
    <location>
        <begin position="181"/>
        <end position="200"/>
    </location>
</feature>
<evidence type="ECO:0000256" key="6">
    <source>
        <dbReference type="SAM" id="Phobius"/>
    </source>
</evidence>
<dbReference type="EMBL" id="WFKK01000024">
    <property type="protein sequence ID" value="KAB7888493.1"/>
    <property type="molecule type" value="Genomic_DNA"/>
</dbReference>
<dbReference type="Pfam" id="PF01098">
    <property type="entry name" value="FTSW_RODA_SPOVE"/>
    <property type="match status" value="1"/>
</dbReference>
<feature type="transmembrane region" description="Helical" evidence="6">
    <location>
        <begin position="303"/>
        <end position="328"/>
    </location>
</feature>
<keyword evidence="2 6" id="KW-0812">Transmembrane</keyword>
<dbReference type="GO" id="GO:0015648">
    <property type="term" value="F:lipid-linked peptidoglycan transporter activity"/>
    <property type="evidence" value="ECO:0007669"/>
    <property type="project" value="TreeGrafter"/>
</dbReference>
<reference evidence="9 10" key="1">
    <citation type="submission" date="2019-10" db="EMBL/GenBank/DDBJ databases">
        <title>Poseidonibacter ostreae sp. nov., isolated from the gut of the Ostrea denselamellosa.</title>
        <authorList>
            <person name="Choi A."/>
        </authorList>
    </citation>
    <scope>NUCLEOTIDE SEQUENCE [LARGE SCALE GENOMIC DNA]</scope>
    <source>
        <strain evidence="7 10">SJOD-M-33</strain>
        <strain evidence="8 9">SJOD-M-5</strain>
    </source>
</reference>
<dbReference type="PANTHER" id="PTHR30474:SF1">
    <property type="entry name" value="PEPTIDOGLYCAN GLYCOSYLTRANSFERASE MRDB"/>
    <property type="match status" value="1"/>
</dbReference>
<keyword evidence="5 6" id="KW-0472">Membrane</keyword>
<dbReference type="PANTHER" id="PTHR30474">
    <property type="entry name" value="CELL CYCLE PROTEIN"/>
    <property type="match status" value="1"/>
</dbReference>
<dbReference type="RefSeq" id="WP_152190147.1">
    <property type="nucleotide sequence ID" value="NZ_WFKI01000020.1"/>
</dbReference>
<name>A0A6L4WRS0_9BACT</name>
<dbReference type="AlphaFoldDB" id="A0A6L4WRS0"/>
<feature type="transmembrane region" description="Helical" evidence="6">
    <location>
        <begin position="268"/>
        <end position="291"/>
    </location>
</feature>
<accession>A0A6L4WRS0</accession>
<feature type="transmembrane region" description="Helical" evidence="6">
    <location>
        <begin position="340"/>
        <end position="359"/>
    </location>
</feature>